<feature type="transmembrane region" description="Helical" evidence="7">
    <location>
        <begin position="411"/>
        <end position="431"/>
    </location>
</feature>
<dbReference type="Pfam" id="PF07670">
    <property type="entry name" value="Gate"/>
    <property type="match status" value="1"/>
</dbReference>
<dbReference type="EMBL" id="CP041730">
    <property type="protein sequence ID" value="QDQ29314.1"/>
    <property type="molecule type" value="Genomic_DNA"/>
</dbReference>
<protein>
    <submittedName>
        <fullName evidence="11">NupC/NupG family nucleoside CNT transporter</fullName>
    </submittedName>
</protein>
<feature type="domain" description="Nucleoside transporter/FeoB GTPase Gate" evidence="10">
    <location>
        <begin position="94"/>
        <end position="193"/>
    </location>
</feature>
<keyword evidence="12" id="KW-1185">Reference proteome</keyword>
<accession>A0A516SMC8</accession>
<dbReference type="OrthoDB" id="9766455at2"/>
<evidence type="ECO:0000256" key="1">
    <source>
        <dbReference type="ARBA" id="ARBA00004651"/>
    </source>
</evidence>
<keyword evidence="3" id="KW-1003">Cell membrane</keyword>
<feature type="domain" description="Concentrative nucleoside transporter C-terminal" evidence="9">
    <location>
        <begin position="206"/>
        <end position="426"/>
    </location>
</feature>
<feature type="domain" description="Concentrative nucleoside transporter N-terminal" evidence="8">
    <location>
        <begin position="8"/>
        <end position="80"/>
    </location>
</feature>
<dbReference type="Pfam" id="PF07662">
    <property type="entry name" value="Nucleos_tra2_C"/>
    <property type="match status" value="1"/>
</dbReference>
<proteinExistence type="inferred from homology"/>
<feature type="transmembrane region" description="Helical" evidence="7">
    <location>
        <begin position="169"/>
        <end position="191"/>
    </location>
</feature>
<evidence type="ECO:0000259" key="10">
    <source>
        <dbReference type="Pfam" id="PF07670"/>
    </source>
</evidence>
<keyword evidence="4 7" id="KW-0812">Transmembrane</keyword>
<name>A0A516SMC8_9NEIS</name>
<dbReference type="PANTHER" id="PTHR10590">
    <property type="entry name" value="SODIUM/NUCLEOSIDE COTRANSPORTER"/>
    <property type="match status" value="1"/>
</dbReference>
<keyword evidence="5 7" id="KW-1133">Transmembrane helix</keyword>
<comment type="subcellular location">
    <subcellularLocation>
        <location evidence="1">Cell membrane</location>
        <topology evidence="1">Multi-pass membrane protein</topology>
    </subcellularLocation>
</comment>
<dbReference type="InterPro" id="IPR002668">
    <property type="entry name" value="CNT_N_dom"/>
</dbReference>
<evidence type="ECO:0000259" key="8">
    <source>
        <dbReference type="Pfam" id="PF01773"/>
    </source>
</evidence>
<sequence length="433" mass="46805">MSVFQSLFGMTCLLALGYAFSADRRAISWRLVGFGVLLQVVLCLLVSHVPAVKEGFRSVSMSFVTLLSFAREGSKFVFGEDLASPNGKLGFIFVFNVLPIVIFFSAFTALLYHFGILQKIVVVFAWVMKRTMRLTGPESLAVAGNIFLGQTEAPLLVKPFIKNMSRSELMTMMTGGLAHLSGSVLAAYVTFLGGADPEQQARFASYLLLSSVMNAPAAILFAKMLLPQTEIDPKGKEKFEYDHGHHGNFINAIVQGTIDGVRLAVIIAAILVAFVSLIAMFNHLLLHVVGNWWGINELIRSSTNGAFDGLSMQYIFGQGFRVIAWAIGVDWKETLHVGSLLGQKIVINEFVAYLDLTRMQAAGLLSERAIVISTFALASFANFSSVGICVAGIGSMAPNQQGNLAAIGMRALFAAILAGLCTACVANIFLYSN</sequence>
<evidence type="ECO:0000313" key="12">
    <source>
        <dbReference type="Proteomes" id="UP000317550"/>
    </source>
</evidence>
<evidence type="ECO:0000256" key="3">
    <source>
        <dbReference type="ARBA" id="ARBA00022475"/>
    </source>
</evidence>
<dbReference type="Pfam" id="PF01773">
    <property type="entry name" value="Nucleos_tra2_N"/>
    <property type="match status" value="1"/>
</dbReference>
<feature type="transmembrane region" description="Helical" evidence="7">
    <location>
        <begin position="263"/>
        <end position="285"/>
    </location>
</feature>
<dbReference type="InterPro" id="IPR011657">
    <property type="entry name" value="CNT_C_dom"/>
</dbReference>
<feature type="transmembrane region" description="Helical" evidence="7">
    <location>
        <begin position="203"/>
        <end position="226"/>
    </location>
</feature>
<evidence type="ECO:0000256" key="2">
    <source>
        <dbReference type="ARBA" id="ARBA00009033"/>
    </source>
</evidence>
<reference evidence="12" key="1">
    <citation type="submission" date="2019-07" db="EMBL/GenBank/DDBJ databases">
        <title>Chitinimonas sp. nov., isolated from Ny-Alesund, arctica soil.</title>
        <authorList>
            <person name="Xu Q."/>
            <person name="Peng F."/>
        </authorList>
    </citation>
    <scope>NUCLEOTIDE SEQUENCE [LARGE SCALE GENOMIC DNA]</scope>
    <source>
        <strain evidence="12">R3-44</strain>
    </source>
</reference>
<evidence type="ECO:0000256" key="6">
    <source>
        <dbReference type="ARBA" id="ARBA00023136"/>
    </source>
</evidence>
<gene>
    <name evidence="11" type="ORF">FNU76_13885</name>
</gene>
<dbReference type="GO" id="GO:0015293">
    <property type="term" value="F:symporter activity"/>
    <property type="evidence" value="ECO:0007669"/>
    <property type="project" value="TreeGrafter"/>
</dbReference>
<dbReference type="PANTHER" id="PTHR10590:SF4">
    <property type="entry name" value="SOLUTE CARRIER FAMILY 28 MEMBER 3"/>
    <property type="match status" value="1"/>
</dbReference>
<evidence type="ECO:0000256" key="5">
    <source>
        <dbReference type="ARBA" id="ARBA00022989"/>
    </source>
</evidence>
<dbReference type="GO" id="GO:0005337">
    <property type="term" value="F:nucleoside transmembrane transporter activity"/>
    <property type="evidence" value="ECO:0007669"/>
    <property type="project" value="InterPro"/>
</dbReference>
<organism evidence="11 12">
    <name type="scientific">Chitinimonas arctica</name>
    <dbReference type="NCBI Taxonomy" id="2594795"/>
    <lineage>
        <taxon>Bacteria</taxon>
        <taxon>Pseudomonadati</taxon>
        <taxon>Pseudomonadota</taxon>
        <taxon>Betaproteobacteria</taxon>
        <taxon>Neisseriales</taxon>
        <taxon>Chitinibacteraceae</taxon>
        <taxon>Chitinimonas</taxon>
    </lineage>
</organism>
<comment type="similarity">
    <text evidence="2">Belongs to the concentrative nucleoside transporter (CNT) (TC 2.A.41) family.</text>
</comment>
<feature type="transmembrane region" description="Helical" evidence="7">
    <location>
        <begin position="31"/>
        <end position="52"/>
    </location>
</feature>
<keyword evidence="6 7" id="KW-0472">Membrane</keyword>
<evidence type="ECO:0000256" key="7">
    <source>
        <dbReference type="SAM" id="Phobius"/>
    </source>
</evidence>
<dbReference type="InterPro" id="IPR008276">
    <property type="entry name" value="C_nuclsd_transpt"/>
</dbReference>
<dbReference type="Proteomes" id="UP000317550">
    <property type="component" value="Chromosome"/>
</dbReference>
<feature type="transmembrane region" description="Helical" evidence="7">
    <location>
        <begin position="369"/>
        <end position="391"/>
    </location>
</feature>
<evidence type="ECO:0000259" key="9">
    <source>
        <dbReference type="Pfam" id="PF07662"/>
    </source>
</evidence>
<dbReference type="GO" id="GO:0005886">
    <property type="term" value="C:plasma membrane"/>
    <property type="evidence" value="ECO:0007669"/>
    <property type="project" value="UniProtKB-SubCell"/>
</dbReference>
<dbReference type="KEGG" id="cari:FNU76_13885"/>
<evidence type="ECO:0000313" key="11">
    <source>
        <dbReference type="EMBL" id="QDQ29314.1"/>
    </source>
</evidence>
<dbReference type="InterPro" id="IPR011642">
    <property type="entry name" value="Gate_dom"/>
</dbReference>
<feature type="transmembrane region" description="Helical" evidence="7">
    <location>
        <begin position="89"/>
        <end position="105"/>
    </location>
</feature>
<dbReference type="AlphaFoldDB" id="A0A516SMC8"/>
<evidence type="ECO:0000256" key="4">
    <source>
        <dbReference type="ARBA" id="ARBA00022692"/>
    </source>
</evidence>